<gene>
    <name evidence="2" type="ORF">FHU10_1231</name>
</gene>
<evidence type="ECO:0000259" key="1">
    <source>
        <dbReference type="SMART" id="SM00382"/>
    </source>
</evidence>
<dbReference type="OrthoDB" id="9780149at2"/>
<dbReference type="GO" id="GO:0003677">
    <property type="term" value="F:DNA binding"/>
    <property type="evidence" value="ECO:0007669"/>
    <property type="project" value="InterPro"/>
</dbReference>
<reference evidence="2" key="1">
    <citation type="submission" date="2019-06" db="EMBL/GenBank/DDBJ databases">
        <authorList>
            <person name="Deangelis K."/>
            <person name="Huntemann M."/>
            <person name="Clum A."/>
            <person name="Pillay M."/>
            <person name="Palaniappan K."/>
            <person name="Varghese N."/>
            <person name="Mikhailova N."/>
            <person name="Stamatis D."/>
            <person name="Reddy T."/>
            <person name="Daum C."/>
            <person name="Shapiro N."/>
            <person name="Ivanova N."/>
            <person name="Kyrpides N."/>
            <person name="Woyke T."/>
        </authorList>
    </citation>
    <scope>NUCLEOTIDE SEQUENCE [LARGE SCALE GENOMIC DNA]</scope>
    <source>
        <strain evidence="2">128R</strain>
    </source>
</reference>
<dbReference type="InterPro" id="IPR052026">
    <property type="entry name" value="ExeA_AAA_ATPase_DNA-bind"/>
</dbReference>
<dbReference type="Pfam" id="PF13401">
    <property type="entry name" value="AAA_22"/>
    <property type="match status" value="1"/>
</dbReference>
<dbReference type="GO" id="GO:0016887">
    <property type="term" value="F:ATP hydrolysis activity"/>
    <property type="evidence" value="ECO:0007669"/>
    <property type="project" value="InterPro"/>
</dbReference>
<accession>A0A542BJH1</accession>
<dbReference type="InterPro" id="IPR010982">
    <property type="entry name" value="Lambda_DNA-bd_dom_sf"/>
</dbReference>
<reference evidence="2" key="2">
    <citation type="submission" date="2019-08" db="EMBL/GenBank/DDBJ databases">
        <title>Investigation of anaerobic lignin degradation for improved lignocellulosic biofuels.</title>
        <authorList>
            <person name="Deangelis K.PhD."/>
        </authorList>
    </citation>
    <scope>NUCLEOTIDE SEQUENCE [LARGE SCALE GENOMIC DNA]</scope>
    <source>
        <strain evidence="2">128R</strain>
    </source>
</reference>
<comment type="caution">
    <text evidence="2">The sequence shown here is derived from an EMBL/GenBank/DDBJ whole genome shotgun (WGS) entry which is preliminary data.</text>
</comment>
<dbReference type="PANTHER" id="PTHR35894:SF1">
    <property type="entry name" value="PHOSPHORIBULOKINASE _ URIDINE KINASE FAMILY"/>
    <property type="match status" value="1"/>
</dbReference>
<dbReference type="Gene3D" id="3.40.50.300">
    <property type="entry name" value="P-loop containing nucleotide triphosphate hydrolases"/>
    <property type="match status" value="1"/>
</dbReference>
<sequence length="392" mass="43255">MLVLKRLMQTHGIEQSAIAAAAQVSQPAISQLVNHSVWPKRRTAEIRQSISDFLAGRGIDAVAAFEEVQAVDAARTDNISQSAHAPAEQEGDDNMLMAKQVLHPATRKHFNLFRDPFADEALQGADDVFMTPDTRYVREALYQTAKHGGFLAVVGESGAGKSTLRRDLIDRINSEHTPIIVIEPYIIAMEDNDSKGKTLKATSIAEAIINTIAPLENVKRSQEARYRQLHRVLKDSSNAGYSHVLIIEEAHSLPLPTLKHLKRFFELENGFKKLLSIVLVGQPELAMKLSERNQEVREVVQRCEVVNLLPLDTHLEAFLKFKFERINKPITDIFDASAIDAIRARLSNNIGGRKGVVSLLYPLAVSNLSIAAMNLAANIGVPVVNADVIKGL</sequence>
<dbReference type="SMART" id="SM00382">
    <property type="entry name" value="AAA"/>
    <property type="match status" value="1"/>
</dbReference>
<feature type="domain" description="AAA+ ATPase" evidence="1">
    <location>
        <begin position="147"/>
        <end position="311"/>
    </location>
</feature>
<dbReference type="InterPro" id="IPR027417">
    <property type="entry name" value="P-loop_NTPase"/>
</dbReference>
<protein>
    <submittedName>
        <fullName evidence="2">Type II secretory pathway predicted ATPase ExeA</fullName>
    </submittedName>
</protein>
<dbReference type="EMBL" id="VISQ01000001">
    <property type="protein sequence ID" value="TVZ68775.1"/>
    <property type="molecule type" value="Genomic_DNA"/>
</dbReference>
<evidence type="ECO:0000313" key="2">
    <source>
        <dbReference type="EMBL" id="TVZ68775.1"/>
    </source>
</evidence>
<organism evidence="2">
    <name type="scientific">Serratia fonticola</name>
    <dbReference type="NCBI Taxonomy" id="47917"/>
    <lineage>
        <taxon>Bacteria</taxon>
        <taxon>Pseudomonadati</taxon>
        <taxon>Pseudomonadota</taxon>
        <taxon>Gammaproteobacteria</taxon>
        <taxon>Enterobacterales</taxon>
        <taxon>Yersiniaceae</taxon>
        <taxon>Serratia</taxon>
    </lineage>
</organism>
<name>A0A542BJH1_SERFO</name>
<dbReference type="SUPFAM" id="SSF52540">
    <property type="entry name" value="P-loop containing nucleoside triphosphate hydrolases"/>
    <property type="match status" value="1"/>
</dbReference>
<dbReference type="PANTHER" id="PTHR35894">
    <property type="entry name" value="GENERAL SECRETION PATHWAY PROTEIN A-RELATED"/>
    <property type="match status" value="1"/>
</dbReference>
<dbReference type="SUPFAM" id="SSF47413">
    <property type="entry name" value="lambda repressor-like DNA-binding domains"/>
    <property type="match status" value="1"/>
</dbReference>
<dbReference type="InterPro" id="IPR049945">
    <property type="entry name" value="AAA_22"/>
</dbReference>
<dbReference type="AlphaFoldDB" id="A0A542BJH1"/>
<proteinExistence type="predicted"/>
<dbReference type="InterPro" id="IPR003593">
    <property type="entry name" value="AAA+_ATPase"/>
</dbReference>